<feature type="transmembrane region" description="Helical" evidence="2">
    <location>
        <begin position="73"/>
        <end position="96"/>
    </location>
</feature>
<feature type="transmembrane region" description="Helical" evidence="2">
    <location>
        <begin position="108"/>
        <end position="131"/>
    </location>
</feature>
<protein>
    <submittedName>
        <fullName evidence="3">Uncharacterized protein</fullName>
    </submittedName>
</protein>
<organism evidence="3 4">
    <name type="scientific">Candidatus Abyssobacteria bacterium SURF_17</name>
    <dbReference type="NCBI Taxonomy" id="2093361"/>
    <lineage>
        <taxon>Bacteria</taxon>
        <taxon>Pseudomonadati</taxon>
        <taxon>Candidatus Hydrogenedentota</taxon>
        <taxon>Candidatus Abyssobacteria</taxon>
    </lineage>
</organism>
<keyword evidence="2" id="KW-0812">Transmembrane</keyword>
<comment type="caution">
    <text evidence="3">The sequence shown here is derived from an EMBL/GenBank/DDBJ whole genome shotgun (WGS) entry which is preliminary data.</text>
</comment>
<evidence type="ECO:0000256" key="2">
    <source>
        <dbReference type="SAM" id="Phobius"/>
    </source>
</evidence>
<sequence length="338" mass="37916">MLYRRLLLVTSIWLVMKPSVAYAHGLAVYVSTPVTPPKGWLWLPVLFMIASIVWDWFVLRGRVRWYNLIWREVLGLVVFFALFYAIGVFTAIMTTAPLPGLGPPHRAMYGLSLLGGGTVFLFFNAIGLLLFIRMKKLICWTLKLDLRERRALLHASKMSYILALLPYVVANAMAHGWAGGYVNRGCGRQLGMLGDALIGYAQANGDKLPEAKTFSEMFVAVMPYLDPAKMEEGIEICPIEDVFNRKPRTYIWNARFSGAALSAYAGQPLDEPILRCPAVHDVGDTPALYPQDLLRISEKGNQPLDYFRLLYRESCSEISPEKSANNPPIEQGKAEKNP</sequence>
<gene>
    <name evidence="3" type="ORF">C4532_01390</name>
</gene>
<evidence type="ECO:0000313" key="3">
    <source>
        <dbReference type="EMBL" id="RJP74887.1"/>
    </source>
</evidence>
<proteinExistence type="predicted"/>
<accession>A0A419F8M3</accession>
<dbReference type="EMBL" id="QZKI01000009">
    <property type="protein sequence ID" value="RJP74887.1"/>
    <property type="molecule type" value="Genomic_DNA"/>
</dbReference>
<feature type="transmembrane region" description="Helical" evidence="2">
    <location>
        <begin position="39"/>
        <end position="61"/>
    </location>
</feature>
<dbReference type="Proteomes" id="UP000285961">
    <property type="component" value="Unassembled WGS sequence"/>
</dbReference>
<reference evidence="3 4" key="1">
    <citation type="journal article" date="2017" name="ISME J.">
        <title>Energy and carbon metabolisms in a deep terrestrial subsurface fluid microbial community.</title>
        <authorList>
            <person name="Momper L."/>
            <person name="Jungbluth S.P."/>
            <person name="Lee M.D."/>
            <person name="Amend J.P."/>
        </authorList>
    </citation>
    <scope>NUCLEOTIDE SEQUENCE [LARGE SCALE GENOMIC DNA]</scope>
    <source>
        <strain evidence="3">SURF_17</strain>
    </source>
</reference>
<keyword evidence="2" id="KW-1133">Transmembrane helix</keyword>
<evidence type="ECO:0000256" key="1">
    <source>
        <dbReference type="SAM" id="MobiDB-lite"/>
    </source>
</evidence>
<evidence type="ECO:0000313" key="4">
    <source>
        <dbReference type="Proteomes" id="UP000285961"/>
    </source>
</evidence>
<dbReference type="AlphaFoldDB" id="A0A419F8M3"/>
<name>A0A419F8M3_9BACT</name>
<feature type="region of interest" description="Disordered" evidence="1">
    <location>
        <begin position="318"/>
        <end position="338"/>
    </location>
</feature>
<keyword evidence="2" id="KW-0472">Membrane</keyword>